<protein>
    <submittedName>
        <fullName evidence="1">Uncharacterized protein</fullName>
    </submittedName>
</protein>
<proteinExistence type="predicted"/>
<reference evidence="1" key="2">
    <citation type="submission" date="2017-11" db="EMBL/GenBank/DDBJ databases">
        <title>Coralsnake Venomics: Analyses of Venom Gland Transcriptomes and Proteomes of Six Brazilian Taxa.</title>
        <authorList>
            <person name="Aird S.D."/>
            <person name="Jorge da Silva N."/>
            <person name="Qiu L."/>
            <person name="Villar-Briones A."/>
            <person name="Aparecida-Saddi V."/>
            <person name="Campos-Telles M.P."/>
            <person name="Grau M."/>
            <person name="Mikheyev A.S."/>
        </authorList>
    </citation>
    <scope>NUCLEOTIDE SEQUENCE</scope>
    <source>
        <tissue evidence="1">Venom_gland</tissue>
    </source>
</reference>
<name>A0A2D4II10_MICLE</name>
<dbReference type="AlphaFoldDB" id="A0A2D4II10"/>
<evidence type="ECO:0000313" key="1">
    <source>
        <dbReference type="EMBL" id="LAA83827.1"/>
    </source>
</evidence>
<reference evidence="1" key="1">
    <citation type="submission" date="2017-07" db="EMBL/GenBank/DDBJ databases">
        <authorList>
            <person name="Mikheyev A."/>
            <person name="Grau M."/>
        </authorList>
    </citation>
    <scope>NUCLEOTIDE SEQUENCE</scope>
    <source>
        <tissue evidence="1">Venom_gland</tissue>
    </source>
</reference>
<organism evidence="1">
    <name type="scientific">Micrurus lemniscatus lemniscatus</name>
    <dbReference type="NCBI Taxonomy" id="129467"/>
    <lineage>
        <taxon>Eukaryota</taxon>
        <taxon>Metazoa</taxon>
        <taxon>Chordata</taxon>
        <taxon>Craniata</taxon>
        <taxon>Vertebrata</taxon>
        <taxon>Euteleostomi</taxon>
        <taxon>Lepidosauria</taxon>
        <taxon>Squamata</taxon>
        <taxon>Bifurcata</taxon>
        <taxon>Unidentata</taxon>
        <taxon>Episquamata</taxon>
        <taxon>Toxicofera</taxon>
        <taxon>Serpentes</taxon>
        <taxon>Colubroidea</taxon>
        <taxon>Elapidae</taxon>
        <taxon>Elapinae</taxon>
        <taxon>Micrurus</taxon>
    </lineage>
</organism>
<dbReference type="EMBL" id="IACK01104081">
    <property type="protein sequence ID" value="LAA83827.1"/>
    <property type="molecule type" value="Transcribed_RNA"/>
</dbReference>
<accession>A0A2D4II10</accession>
<sequence length="141" mass="16085">MIDAMELEIEVSVPALKKLVEFIGSIFPWKLILNYEYLVQPEQVCLYIWTSRNKLHCDQINGVLCSHHWSNSVLIVKTYPGADYGSGHELLMAKIRVKLCDIKNTASLKFNITKISSMYATGVKKNRVELLDVAEKMPNKL</sequence>